<dbReference type="Pfam" id="PF00072">
    <property type="entry name" value="Response_reg"/>
    <property type="match status" value="1"/>
</dbReference>
<feature type="modified residue" description="4-aspartylphosphate" evidence="10">
    <location>
        <position position="67"/>
    </location>
</feature>
<evidence type="ECO:0000313" key="13">
    <source>
        <dbReference type="EMBL" id="RGI96346.1"/>
    </source>
</evidence>
<evidence type="ECO:0000256" key="3">
    <source>
        <dbReference type="ARBA" id="ARBA00022490"/>
    </source>
</evidence>
<dbReference type="Pfam" id="PF12833">
    <property type="entry name" value="HTH_18"/>
    <property type="match status" value="1"/>
</dbReference>
<keyword evidence="7" id="KW-0238">DNA-binding</keyword>
<dbReference type="Proteomes" id="UP000263014">
    <property type="component" value="Unassembled WGS sequence"/>
</dbReference>
<dbReference type="GO" id="GO:0005737">
    <property type="term" value="C:cytoplasm"/>
    <property type="evidence" value="ECO:0007669"/>
    <property type="project" value="UniProtKB-SubCell"/>
</dbReference>
<evidence type="ECO:0000256" key="7">
    <source>
        <dbReference type="ARBA" id="ARBA00023125"/>
    </source>
</evidence>
<dbReference type="PROSITE" id="PS50110">
    <property type="entry name" value="RESPONSE_REGULATORY"/>
    <property type="match status" value="1"/>
</dbReference>
<keyword evidence="5" id="KW-0902">Two-component regulatory system</keyword>
<feature type="domain" description="Response regulatory" evidence="12">
    <location>
        <begin position="15"/>
        <end position="132"/>
    </location>
</feature>
<dbReference type="PANTHER" id="PTHR42713">
    <property type="entry name" value="HISTIDINE KINASE-RELATED"/>
    <property type="match status" value="1"/>
</dbReference>
<evidence type="ECO:0000256" key="6">
    <source>
        <dbReference type="ARBA" id="ARBA00023015"/>
    </source>
</evidence>
<dbReference type="InterPro" id="IPR001789">
    <property type="entry name" value="Sig_transdc_resp-reg_receiver"/>
</dbReference>
<dbReference type="PROSITE" id="PS01124">
    <property type="entry name" value="HTH_ARAC_FAMILY_2"/>
    <property type="match status" value="1"/>
</dbReference>
<sequence length="404" mass="47316">MIMEKKPEGLIKMLKILFVDDDAVARRNMAQRIDWNDLGWDLVYTARDGVDALEYMKENRPDIIISDIKMPIMDGIEMAKIARDYYPDLFFIFLSGYKEFEYAKQALALDAIDYLNKPIDNSQLLDVLRRAEKKCIRAREVNQILNEKYPLIRRQYISKLMYENFREADDAIFRAFDINITGGLGMVLFMDFGKDAPPDTAACQEYLQTLCNTLTRQYYGSLFICMDNLQLFIIYTMPDCKEKNRFLTSMEELKKYINSCLKRDLLLEGIFYQGSVMQELNDLYASCQAAMQSKNSETYTLLSKIRCYIEKNYQNPDLSLVMIARHFNVNHCYLTSLYKDQFGINLYDYLISVRMEKAGELLRTTDMKSYEVAEATGYRNSQYFSASFKKYYGCTVKEYKHMPG</sequence>
<dbReference type="PANTHER" id="PTHR42713:SF3">
    <property type="entry name" value="TRANSCRIPTIONAL REGULATORY PROTEIN HPTR"/>
    <property type="match status" value="1"/>
</dbReference>
<dbReference type="CDD" id="cd17536">
    <property type="entry name" value="REC_YesN-like"/>
    <property type="match status" value="1"/>
</dbReference>
<keyword evidence="3" id="KW-0963">Cytoplasm</keyword>
<dbReference type="EMBL" id="QSON01000024">
    <property type="protein sequence ID" value="RGI96346.1"/>
    <property type="molecule type" value="Genomic_DNA"/>
</dbReference>
<evidence type="ECO:0000259" key="12">
    <source>
        <dbReference type="PROSITE" id="PS50110"/>
    </source>
</evidence>
<dbReference type="InterPro" id="IPR051552">
    <property type="entry name" value="HptR"/>
</dbReference>
<comment type="subcellular location">
    <subcellularLocation>
        <location evidence="1">Cytoplasm</location>
    </subcellularLocation>
</comment>
<evidence type="ECO:0000256" key="9">
    <source>
        <dbReference type="ARBA" id="ARBA00024867"/>
    </source>
</evidence>
<protein>
    <recommendedName>
        <fullName evidence="2">Stage 0 sporulation protein A homolog</fullName>
    </recommendedName>
</protein>
<evidence type="ECO:0000256" key="2">
    <source>
        <dbReference type="ARBA" id="ARBA00018672"/>
    </source>
</evidence>
<keyword evidence="8" id="KW-0804">Transcription</keyword>
<dbReference type="GO" id="GO:0003700">
    <property type="term" value="F:DNA-binding transcription factor activity"/>
    <property type="evidence" value="ECO:0007669"/>
    <property type="project" value="InterPro"/>
</dbReference>
<dbReference type="SUPFAM" id="SSF46689">
    <property type="entry name" value="Homeodomain-like"/>
    <property type="match status" value="1"/>
</dbReference>
<accession>A0A374NYM9</accession>
<dbReference type="AlphaFoldDB" id="A0A374NYM9"/>
<dbReference type="InterPro" id="IPR009057">
    <property type="entry name" value="Homeodomain-like_sf"/>
</dbReference>
<evidence type="ECO:0000256" key="5">
    <source>
        <dbReference type="ARBA" id="ARBA00023012"/>
    </source>
</evidence>
<dbReference type="Gene3D" id="3.40.50.2300">
    <property type="match status" value="1"/>
</dbReference>
<dbReference type="SMART" id="SM00342">
    <property type="entry name" value="HTH_ARAC"/>
    <property type="match status" value="1"/>
</dbReference>
<evidence type="ECO:0000256" key="8">
    <source>
        <dbReference type="ARBA" id="ARBA00023163"/>
    </source>
</evidence>
<organism evidence="13 14">
    <name type="scientific">Hungatella hathewayi</name>
    <dbReference type="NCBI Taxonomy" id="154046"/>
    <lineage>
        <taxon>Bacteria</taxon>
        <taxon>Bacillati</taxon>
        <taxon>Bacillota</taxon>
        <taxon>Clostridia</taxon>
        <taxon>Lachnospirales</taxon>
        <taxon>Lachnospiraceae</taxon>
        <taxon>Hungatella</taxon>
    </lineage>
</organism>
<dbReference type="GO" id="GO:0043565">
    <property type="term" value="F:sequence-specific DNA binding"/>
    <property type="evidence" value="ECO:0007669"/>
    <property type="project" value="InterPro"/>
</dbReference>
<evidence type="ECO:0000313" key="14">
    <source>
        <dbReference type="Proteomes" id="UP000263014"/>
    </source>
</evidence>
<comment type="function">
    <text evidence="9">May play the central regulatory role in sporulation. It may be an element of the effector pathway responsible for the activation of sporulation genes in response to nutritional stress. Spo0A may act in concert with spo0H (a sigma factor) to control the expression of some genes that are critical to the sporulation process.</text>
</comment>
<gene>
    <name evidence="13" type="ORF">DXD79_29830</name>
</gene>
<reference evidence="13 14" key="1">
    <citation type="submission" date="2018-08" db="EMBL/GenBank/DDBJ databases">
        <title>A genome reference for cultivated species of the human gut microbiota.</title>
        <authorList>
            <person name="Zou Y."/>
            <person name="Xue W."/>
            <person name="Luo G."/>
        </authorList>
    </citation>
    <scope>NUCLEOTIDE SEQUENCE [LARGE SCALE GENOMIC DNA]</scope>
    <source>
        <strain evidence="13 14">TM09-12</strain>
    </source>
</reference>
<dbReference type="Gene3D" id="1.10.10.60">
    <property type="entry name" value="Homeodomain-like"/>
    <property type="match status" value="2"/>
</dbReference>
<proteinExistence type="predicted"/>
<feature type="domain" description="HTH araC/xylS-type" evidence="11">
    <location>
        <begin position="303"/>
        <end position="402"/>
    </location>
</feature>
<evidence type="ECO:0000259" key="11">
    <source>
        <dbReference type="PROSITE" id="PS01124"/>
    </source>
</evidence>
<dbReference type="InterPro" id="IPR018060">
    <property type="entry name" value="HTH_AraC"/>
</dbReference>
<dbReference type="SMART" id="SM00448">
    <property type="entry name" value="REC"/>
    <property type="match status" value="1"/>
</dbReference>
<evidence type="ECO:0000256" key="10">
    <source>
        <dbReference type="PROSITE-ProRule" id="PRU00169"/>
    </source>
</evidence>
<name>A0A374NYM9_9FIRM</name>
<dbReference type="GO" id="GO:0000160">
    <property type="term" value="P:phosphorelay signal transduction system"/>
    <property type="evidence" value="ECO:0007669"/>
    <property type="project" value="UniProtKB-KW"/>
</dbReference>
<evidence type="ECO:0000256" key="4">
    <source>
        <dbReference type="ARBA" id="ARBA00022553"/>
    </source>
</evidence>
<comment type="caution">
    <text evidence="13">The sequence shown here is derived from an EMBL/GenBank/DDBJ whole genome shotgun (WGS) entry which is preliminary data.</text>
</comment>
<evidence type="ECO:0000256" key="1">
    <source>
        <dbReference type="ARBA" id="ARBA00004496"/>
    </source>
</evidence>
<dbReference type="InterPro" id="IPR011006">
    <property type="entry name" value="CheY-like_superfamily"/>
</dbReference>
<keyword evidence="4 10" id="KW-0597">Phosphoprotein</keyword>
<dbReference type="SUPFAM" id="SSF52172">
    <property type="entry name" value="CheY-like"/>
    <property type="match status" value="1"/>
</dbReference>
<keyword evidence="6" id="KW-0805">Transcription regulation</keyword>